<protein>
    <recommendedName>
        <fullName evidence="3">HTH merR-type domain-containing protein</fullName>
    </recommendedName>
</protein>
<dbReference type="EMBL" id="JAPWGY010000001">
    <property type="protein sequence ID" value="MCZ4279353.1"/>
    <property type="molecule type" value="Genomic_DNA"/>
</dbReference>
<accession>A0ABT4LE29</accession>
<organism evidence="1 2">
    <name type="scientific">Kiloniella laminariae</name>
    <dbReference type="NCBI Taxonomy" id="454162"/>
    <lineage>
        <taxon>Bacteria</taxon>
        <taxon>Pseudomonadati</taxon>
        <taxon>Pseudomonadota</taxon>
        <taxon>Alphaproteobacteria</taxon>
        <taxon>Rhodospirillales</taxon>
        <taxon>Kiloniellaceae</taxon>
        <taxon>Kiloniella</taxon>
    </lineage>
</organism>
<evidence type="ECO:0000313" key="2">
    <source>
        <dbReference type="Proteomes" id="UP001069802"/>
    </source>
</evidence>
<gene>
    <name evidence="1" type="ORF">O4H49_01105</name>
</gene>
<proteinExistence type="predicted"/>
<comment type="caution">
    <text evidence="1">The sequence shown here is derived from an EMBL/GenBank/DDBJ whole genome shotgun (WGS) entry which is preliminary data.</text>
</comment>
<name>A0ABT4LE29_9PROT</name>
<dbReference type="Proteomes" id="UP001069802">
    <property type="component" value="Unassembled WGS sequence"/>
</dbReference>
<reference evidence="1" key="1">
    <citation type="submission" date="2022-12" db="EMBL/GenBank/DDBJ databases">
        <title>Bacterial isolates from different developmental stages of Nematostella vectensis.</title>
        <authorList>
            <person name="Fraune S."/>
        </authorList>
    </citation>
    <scope>NUCLEOTIDE SEQUENCE</scope>
    <source>
        <strain evidence="1">G21630-S1</strain>
    </source>
</reference>
<evidence type="ECO:0008006" key="3">
    <source>
        <dbReference type="Google" id="ProtNLM"/>
    </source>
</evidence>
<keyword evidence="2" id="KW-1185">Reference proteome</keyword>
<dbReference type="Gene3D" id="1.10.1660.10">
    <property type="match status" value="1"/>
</dbReference>
<dbReference type="RefSeq" id="WP_269421562.1">
    <property type="nucleotide sequence ID" value="NZ_JAPWGY010000001.1"/>
</dbReference>
<sequence>MKSFDEIVDDLNISGSELSEWIEHNWVLPTQEDGTILFTDDDESRVRLLNEMINEIGVNYEAMPIILRSMDQVYNLRTLLGHLATAIQALPAESRQELEEIIRNRG</sequence>
<evidence type="ECO:0000313" key="1">
    <source>
        <dbReference type="EMBL" id="MCZ4279353.1"/>
    </source>
</evidence>